<dbReference type="OrthoDB" id="5396104at2759"/>
<protein>
    <submittedName>
        <fullName evidence="2">Uncharacterized protein</fullName>
    </submittedName>
</protein>
<evidence type="ECO:0000256" key="1">
    <source>
        <dbReference type="SAM" id="MobiDB-lite"/>
    </source>
</evidence>
<sequence length="210" mass="24428">MIGPSQTIAAKRRRRLRELRSIPAARGHDYDFWTAHNDWRRFRSAYEASPQAWRSRTMHDLAGYSGRERRIKKSQVETDRRTEITQARLERMLSETHSCEQDCDYPSQCHMERYQAFRRDPSKVIGAVRPPATVDDAVDQAKLPLCGLLPEFDQHMTSPEEIDDFDEILLAYENQEQFDDWFVTSQHPSDDSDDDGIGSSGFDEEIVEDN</sequence>
<feature type="region of interest" description="Disordered" evidence="1">
    <location>
        <begin position="180"/>
        <end position="210"/>
    </location>
</feature>
<accession>A0A9W8VH54</accession>
<reference evidence="2" key="1">
    <citation type="submission" date="2022-09" db="EMBL/GenBank/DDBJ databases">
        <title>Fusarium specimens isolated from Avocado Roots.</title>
        <authorList>
            <person name="Stajich J."/>
            <person name="Roper C."/>
            <person name="Heimlech-Rivalta G."/>
        </authorList>
    </citation>
    <scope>NUCLEOTIDE SEQUENCE</scope>
    <source>
        <strain evidence="2">CF00136</strain>
    </source>
</reference>
<feature type="compositionally biased region" description="Acidic residues" evidence="1">
    <location>
        <begin position="191"/>
        <end position="210"/>
    </location>
</feature>
<dbReference type="AlphaFoldDB" id="A0A9W8VH54"/>
<dbReference type="EMBL" id="JAOQAZ010000012">
    <property type="protein sequence ID" value="KAJ4261664.1"/>
    <property type="molecule type" value="Genomic_DNA"/>
</dbReference>
<keyword evidence="3" id="KW-1185">Reference proteome</keyword>
<comment type="caution">
    <text evidence="2">The sequence shown here is derived from an EMBL/GenBank/DDBJ whole genome shotgun (WGS) entry which is preliminary data.</text>
</comment>
<evidence type="ECO:0000313" key="2">
    <source>
        <dbReference type="EMBL" id="KAJ4261664.1"/>
    </source>
</evidence>
<evidence type="ECO:0000313" key="3">
    <source>
        <dbReference type="Proteomes" id="UP001152049"/>
    </source>
</evidence>
<organism evidence="2 3">
    <name type="scientific">Fusarium torreyae</name>
    <dbReference type="NCBI Taxonomy" id="1237075"/>
    <lineage>
        <taxon>Eukaryota</taxon>
        <taxon>Fungi</taxon>
        <taxon>Dikarya</taxon>
        <taxon>Ascomycota</taxon>
        <taxon>Pezizomycotina</taxon>
        <taxon>Sordariomycetes</taxon>
        <taxon>Hypocreomycetidae</taxon>
        <taxon>Hypocreales</taxon>
        <taxon>Nectriaceae</taxon>
        <taxon>Fusarium</taxon>
    </lineage>
</organism>
<name>A0A9W8VH54_9HYPO</name>
<proteinExistence type="predicted"/>
<dbReference type="Proteomes" id="UP001152049">
    <property type="component" value="Unassembled WGS sequence"/>
</dbReference>
<gene>
    <name evidence="2" type="ORF">NW762_007102</name>
</gene>